<evidence type="ECO:0000256" key="2">
    <source>
        <dbReference type="SAM" id="SignalP"/>
    </source>
</evidence>
<comment type="caution">
    <text evidence="3">The sequence shown here is derived from an EMBL/GenBank/DDBJ whole genome shotgun (WGS) entry which is preliminary data.</text>
</comment>
<evidence type="ECO:0008006" key="5">
    <source>
        <dbReference type="Google" id="ProtNLM"/>
    </source>
</evidence>
<dbReference type="Gene3D" id="3.40.50.410">
    <property type="entry name" value="von Willebrand factor, type A domain"/>
    <property type="match status" value="1"/>
</dbReference>
<dbReference type="SUPFAM" id="SSF53300">
    <property type="entry name" value="vWA-like"/>
    <property type="match status" value="1"/>
</dbReference>
<feature type="signal peptide" evidence="2">
    <location>
        <begin position="1"/>
        <end position="21"/>
    </location>
</feature>
<evidence type="ECO:0000256" key="1">
    <source>
        <dbReference type="SAM" id="MobiDB-lite"/>
    </source>
</evidence>
<proteinExistence type="predicted"/>
<dbReference type="Proteomes" id="UP001172155">
    <property type="component" value="Unassembled WGS sequence"/>
</dbReference>
<feature type="chain" id="PRO_5041220270" description="VWFA domain-containing protein" evidence="2">
    <location>
        <begin position="22"/>
        <end position="848"/>
    </location>
</feature>
<keyword evidence="4" id="KW-1185">Reference proteome</keyword>
<reference evidence="3" key="1">
    <citation type="submission" date="2023-06" db="EMBL/GenBank/DDBJ databases">
        <title>Genome-scale phylogeny and comparative genomics of the fungal order Sordariales.</title>
        <authorList>
            <consortium name="Lawrence Berkeley National Laboratory"/>
            <person name="Hensen N."/>
            <person name="Bonometti L."/>
            <person name="Westerberg I."/>
            <person name="Brannstrom I.O."/>
            <person name="Guillou S."/>
            <person name="Cros-Aarteil S."/>
            <person name="Calhoun S."/>
            <person name="Haridas S."/>
            <person name="Kuo A."/>
            <person name="Mondo S."/>
            <person name="Pangilinan J."/>
            <person name="Riley R."/>
            <person name="LaButti K."/>
            <person name="Andreopoulos B."/>
            <person name="Lipzen A."/>
            <person name="Chen C."/>
            <person name="Yanf M."/>
            <person name="Daum C."/>
            <person name="Ng V."/>
            <person name="Clum A."/>
            <person name="Steindorff A."/>
            <person name="Ohm R."/>
            <person name="Martin F."/>
            <person name="Silar P."/>
            <person name="Natvig D."/>
            <person name="Lalanne C."/>
            <person name="Gautier V."/>
            <person name="Ament-velasquez S.L."/>
            <person name="Kruys A."/>
            <person name="Hutchinson M.I."/>
            <person name="Powell A.J."/>
            <person name="Barry K."/>
            <person name="Miller A.N."/>
            <person name="Grigoriev I.V."/>
            <person name="Debuchy R."/>
            <person name="Gladieux P."/>
            <person name="Thoren M.H."/>
            <person name="Johannesson H."/>
        </authorList>
    </citation>
    <scope>NUCLEOTIDE SEQUENCE</scope>
    <source>
        <strain evidence="3">SMH3187-1</strain>
    </source>
</reference>
<accession>A0AA40F4B1</accession>
<evidence type="ECO:0000313" key="4">
    <source>
        <dbReference type="Proteomes" id="UP001172155"/>
    </source>
</evidence>
<protein>
    <recommendedName>
        <fullName evidence="5">VWFA domain-containing protein</fullName>
    </recommendedName>
</protein>
<gene>
    <name evidence="3" type="ORF">B0T18DRAFT_478048</name>
</gene>
<sequence length="848" mass="89795">MRSSRFSAIGGCLLLATLAQAKDDDSSSSIATVTLSSLASTASPGLITTKAPTLVSGCAAALSTTSICSTCVTAACVYEETITVSCGCPSPPLTIFASHPCELGCDNLGCGTITKVVTESFAAFGTVNGVLGQHNEHEMVTRLAFQCPKGQRSDGMCFEPRSLAQLAGYHSNFMGFPLPGAGSNGAVGAPDMLDPVPEGPEAHCDDADFIDMPGYPRTRDQANAALQTCIDHLRGRFHQAWAAAARLLDDKGRVQRDMTEIKAGPFGGDCTFAFASLQTNERGRAKCNVIEGLGRALHGVQDFYAHSNWVDRADPSQPISHVNPPGLARTDRAPFLTDLAATGPIDPAQIPHNLSTGCFVLPDKTPGVGGCTDRVTHHTLTKDHGIIFLNGSFGDAGPDTPRSEAVPGNFELAVQAAVEDSQFGEARGDLMICSLVTDNPLRSCRYRFLSVLIDRSRMTIRSRTQEAERLAARHVISVLTSDGKDKAAVIQFDQKSEIVSPWALPNSTALPSFLGVNKESNIGNALHFARDNMMDTHPDTFTDRGAILLLTAGSKSIRSSWNTHAHVRRAGRDGIRVHYGCFNPPPSTTPSPSPSCSPGRGVIADVLRTGGVFAFISSHLPSAPSNFAALVLSRGLTPSDPAADPDTITLSPGLAVAGLLSPRHDVRYYAYPVAAGEALNLTIRDLVADGQGSGGCFSVALMDRLLQAERGKFTSCHGGGGEPGPPYLVYRAAEAEELMLVAEYNSGGRDDNALEAGEGEIVFSIEVDTNMPEKRVTPSARPPPAEETGDAAGICRDDEGGEQCGGMKDGAVPPQQPQQVFEAFMELLPQLGRWINVDQVGLDQQLVQ</sequence>
<organism evidence="3 4">
    <name type="scientific">Schizothecium vesticola</name>
    <dbReference type="NCBI Taxonomy" id="314040"/>
    <lineage>
        <taxon>Eukaryota</taxon>
        <taxon>Fungi</taxon>
        <taxon>Dikarya</taxon>
        <taxon>Ascomycota</taxon>
        <taxon>Pezizomycotina</taxon>
        <taxon>Sordariomycetes</taxon>
        <taxon>Sordariomycetidae</taxon>
        <taxon>Sordariales</taxon>
        <taxon>Schizotheciaceae</taxon>
        <taxon>Schizothecium</taxon>
    </lineage>
</organism>
<keyword evidence="2" id="KW-0732">Signal</keyword>
<dbReference type="EMBL" id="JAUKUD010000002">
    <property type="protein sequence ID" value="KAK0750897.1"/>
    <property type="molecule type" value="Genomic_DNA"/>
</dbReference>
<name>A0AA40F4B1_9PEZI</name>
<dbReference type="AlphaFoldDB" id="A0AA40F4B1"/>
<dbReference type="InterPro" id="IPR036465">
    <property type="entry name" value="vWFA_dom_sf"/>
</dbReference>
<evidence type="ECO:0000313" key="3">
    <source>
        <dbReference type="EMBL" id="KAK0750897.1"/>
    </source>
</evidence>
<feature type="region of interest" description="Disordered" evidence="1">
    <location>
        <begin position="773"/>
        <end position="792"/>
    </location>
</feature>